<dbReference type="RefSeq" id="WP_143099617.1">
    <property type="nucleotide sequence ID" value="NZ_BKAF01000001.1"/>
</dbReference>
<keyword evidence="6 10" id="KW-0418">Kinase</keyword>
<dbReference type="InterPro" id="IPR003661">
    <property type="entry name" value="HisK_dim/P_dom"/>
</dbReference>
<dbReference type="Pfam" id="PF00512">
    <property type="entry name" value="HisKA"/>
    <property type="match status" value="1"/>
</dbReference>
<dbReference type="Pfam" id="PF02518">
    <property type="entry name" value="HATPase_c"/>
    <property type="match status" value="1"/>
</dbReference>
<accession>A0A1I3BRQ6</accession>
<evidence type="ECO:0000259" key="8">
    <source>
        <dbReference type="PROSITE" id="PS50109"/>
    </source>
</evidence>
<dbReference type="Gene3D" id="3.30.450.20">
    <property type="entry name" value="PAS domain"/>
    <property type="match status" value="1"/>
</dbReference>
<dbReference type="InterPro" id="IPR036097">
    <property type="entry name" value="HisK_dim/P_sf"/>
</dbReference>
<dbReference type="EC" id="2.7.13.3" evidence="3"/>
<comment type="catalytic activity">
    <reaction evidence="1">
        <text>ATP + protein L-histidine = ADP + protein N-phospho-L-histidine.</text>
        <dbReference type="EC" id="2.7.13.3"/>
    </reaction>
</comment>
<sequence length="469" mass="49591">MPSLPSPVSISPRTARRTARGRETFLAVLSSSPVPAVLVAGGHHGLTVLAANEAARRSLPCPGPLVGGDLGDVLGHDDLSALVDAVTEVVGGRLASWVHEAGGTGPLATARLTLSRLTTPGEQPLGVLQILHRPAERSDPHRADPTEHQVAQGLFDRVTHDVDRGDRFSRREWTCVRQDGERRAVTLTISALREPGGTTTGHLVLGEDVTERRRGDDLLARARGAEREAARRLAALERAKDDFLTTVGHELRTPLASILGFTELLRDQGPGGPASADLLERVLRNGERMLELVEGMAMLARLGSTPVQADAPDVDLRDVVRRAVAHVACAAQARGQRLEVELPGGPVVVAGHDADLTRAVGELLDNAVKFTPADGSITVSLAQEARECVLVVADTGDGIPADEQDHVFDRFARSARTVDQAVPGTGIGLAILREVVTIHGGSVAVTSGTSETSETSGARFTVRLPLREA</sequence>
<dbReference type="InterPro" id="IPR036890">
    <property type="entry name" value="HATPase_C_sf"/>
</dbReference>
<dbReference type="InterPro" id="IPR035965">
    <property type="entry name" value="PAS-like_dom_sf"/>
</dbReference>
<dbReference type="InterPro" id="IPR004358">
    <property type="entry name" value="Sig_transdc_His_kin-like_C"/>
</dbReference>
<dbReference type="Gene3D" id="3.30.565.10">
    <property type="entry name" value="Histidine kinase-like ATPase, C-terminal domain"/>
    <property type="match status" value="1"/>
</dbReference>
<keyword evidence="5" id="KW-0808">Transferase</keyword>
<proteinExistence type="predicted"/>
<dbReference type="InterPro" id="IPR050736">
    <property type="entry name" value="Sensor_HK_Regulatory"/>
</dbReference>
<organism evidence="10 11">
    <name type="scientific">Nocardioides psychrotolerans</name>
    <dbReference type="NCBI Taxonomy" id="1005945"/>
    <lineage>
        <taxon>Bacteria</taxon>
        <taxon>Bacillati</taxon>
        <taxon>Actinomycetota</taxon>
        <taxon>Actinomycetes</taxon>
        <taxon>Propionibacteriales</taxon>
        <taxon>Nocardioidaceae</taxon>
        <taxon>Nocardioides</taxon>
    </lineage>
</organism>
<dbReference type="EMBL" id="FOQG01000001">
    <property type="protein sequence ID" value="SFH64766.1"/>
    <property type="molecule type" value="Genomic_DNA"/>
</dbReference>
<dbReference type="SUPFAM" id="SSF47384">
    <property type="entry name" value="Homodimeric domain of signal transducing histidine kinase"/>
    <property type="match status" value="1"/>
</dbReference>
<evidence type="ECO:0000256" key="3">
    <source>
        <dbReference type="ARBA" id="ARBA00012438"/>
    </source>
</evidence>
<evidence type="ECO:0000256" key="2">
    <source>
        <dbReference type="ARBA" id="ARBA00004236"/>
    </source>
</evidence>
<feature type="domain" description="Histidine kinase" evidence="8">
    <location>
        <begin position="246"/>
        <end position="468"/>
    </location>
</feature>
<dbReference type="CDD" id="cd00082">
    <property type="entry name" value="HisKA"/>
    <property type="match status" value="1"/>
</dbReference>
<evidence type="ECO:0000256" key="6">
    <source>
        <dbReference type="ARBA" id="ARBA00022777"/>
    </source>
</evidence>
<evidence type="ECO:0000313" key="10">
    <source>
        <dbReference type="EMBL" id="SFH64766.1"/>
    </source>
</evidence>
<dbReference type="AlphaFoldDB" id="A0A1I3BRQ6"/>
<dbReference type="PROSITE" id="PS50113">
    <property type="entry name" value="PAC"/>
    <property type="match status" value="1"/>
</dbReference>
<dbReference type="PANTHER" id="PTHR43711">
    <property type="entry name" value="TWO-COMPONENT HISTIDINE KINASE"/>
    <property type="match status" value="1"/>
</dbReference>
<dbReference type="InterPro" id="IPR005467">
    <property type="entry name" value="His_kinase_dom"/>
</dbReference>
<name>A0A1I3BRQ6_9ACTN</name>
<dbReference type="InterPro" id="IPR003594">
    <property type="entry name" value="HATPase_dom"/>
</dbReference>
<feature type="domain" description="PAC" evidence="9">
    <location>
        <begin position="169"/>
        <end position="221"/>
    </location>
</feature>
<dbReference type="PRINTS" id="PR00344">
    <property type="entry name" value="BCTRLSENSOR"/>
</dbReference>
<dbReference type="SMART" id="SM00388">
    <property type="entry name" value="HisKA"/>
    <property type="match status" value="1"/>
</dbReference>
<evidence type="ECO:0000256" key="1">
    <source>
        <dbReference type="ARBA" id="ARBA00000085"/>
    </source>
</evidence>
<dbReference type="PANTHER" id="PTHR43711:SF1">
    <property type="entry name" value="HISTIDINE KINASE 1"/>
    <property type="match status" value="1"/>
</dbReference>
<dbReference type="OrthoDB" id="3272969at2"/>
<evidence type="ECO:0000313" key="11">
    <source>
        <dbReference type="Proteomes" id="UP000198649"/>
    </source>
</evidence>
<dbReference type="Proteomes" id="UP000198649">
    <property type="component" value="Unassembled WGS sequence"/>
</dbReference>
<reference evidence="10 11" key="1">
    <citation type="submission" date="2016-10" db="EMBL/GenBank/DDBJ databases">
        <authorList>
            <person name="de Groot N.N."/>
        </authorList>
    </citation>
    <scope>NUCLEOTIDE SEQUENCE [LARGE SCALE GENOMIC DNA]</scope>
    <source>
        <strain evidence="10 11">CGMCC 1.11156</strain>
    </source>
</reference>
<dbReference type="PROSITE" id="PS50109">
    <property type="entry name" value="HIS_KIN"/>
    <property type="match status" value="1"/>
</dbReference>
<dbReference type="SUPFAM" id="SSF55874">
    <property type="entry name" value="ATPase domain of HSP90 chaperone/DNA topoisomerase II/histidine kinase"/>
    <property type="match status" value="1"/>
</dbReference>
<protein>
    <recommendedName>
        <fullName evidence="3">histidine kinase</fullName>
        <ecNumber evidence="3">2.7.13.3</ecNumber>
    </recommendedName>
</protein>
<evidence type="ECO:0000256" key="5">
    <source>
        <dbReference type="ARBA" id="ARBA00022679"/>
    </source>
</evidence>
<dbReference type="SMART" id="SM00387">
    <property type="entry name" value="HATPase_c"/>
    <property type="match status" value="1"/>
</dbReference>
<keyword evidence="11" id="KW-1185">Reference proteome</keyword>
<dbReference type="Gene3D" id="1.10.287.130">
    <property type="match status" value="1"/>
</dbReference>
<evidence type="ECO:0000259" key="9">
    <source>
        <dbReference type="PROSITE" id="PS50113"/>
    </source>
</evidence>
<keyword evidence="4" id="KW-0597">Phosphoprotein</keyword>
<evidence type="ECO:0000256" key="4">
    <source>
        <dbReference type="ARBA" id="ARBA00022553"/>
    </source>
</evidence>
<dbReference type="SUPFAM" id="SSF55785">
    <property type="entry name" value="PYP-like sensor domain (PAS domain)"/>
    <property type="match status" value="1"/>
</dbReference>
<evidence type="ECO:0000256" key="7">
    <source>
        <dbReference type="ARBA" id="ARBA00023012"/>
    </source>
</evidence>
<dbReference type="InterPro" id="IPR000700">
    <property type="entry name" value="PAS-assoc_C"/>
</dbReference>
<dbReference type="GO" id="GO:0000155">
    <property type="term" value="F:phosphorelay sensor kinase activity"/>
    <property type="evidence" value="ECO:0007669"/>
    <property type="project" value="InterPro"/>
</dbReference>
<comment type="subcellular location">
    <subcellularLocation>
        <location evidence="2">Cell membrane</location>
    </subcellularLocation>
</comment>
<dbReference type="STRING" id="1005945.SAMN05216561_101284"/>
<dbReference type="CDD" id="cd00075">
    <property type="entry name" value="HATPase"/>
    <property type="match status" value="1"/>
</dbReference>
<keyword evidence="7" id="KW-0902">Two-component regulatory system</keyword>
<gene>
    <name evidence="10" type="ORF">SAMN05216561_101284</name>
</gene>
<dbReference type="GO" id="GO:0005886">
    <property type="term" value="C:plasma membrane"/>
    <property type="evidence" value="ECO:0007669"/>
    <property type="project" value="UniProtKB-SubCell"/>
</dbReference>